<dbReference type="InParanoid" id="A0A6C2YXY1"/>
<dbReference type="Pfam" id="PF00158">
    <property type="entry name" value="Sigma54_activat"/>
    <property type="match status" value="1"/>
</dbReference>
<dbReference type="Gene3D" id="2.60.200.20">
    <property type="match status" value="1"/>
</dbReference>
<dbReference type="PANTHER" id="PTHR32071:SF57">
    <property type="entry name" value="C4-DICARBOXYLATE TRANSPORT TRANSCRIPTIONAL REGULATORY PROTEIN DCTD"/>
    <property type="match status" value="1"/>
</dbReference>
<dbReference type="InterPro" id="IPR003018">
    <property type="entry name" value="GAF"/>
</dbReference>
<evidence type="ECO:0000256" key="4">
    <source>
        <dbReference type="ARBA" id="ARBA00023125"/>
    </source>
</evidence>
<keyword evidence="1" id="KW-0547">Nucleotide-binding</keyword>
<dbReference type="CDD" id="cd00060">
    <property type="entry name" value="FHA"/>
    <property type="match status" value="1"/>
</dbReference>
<keyword evidence="3" id="KW-0805">Transcription regulation</keyword>
<keyword evidence="2" id="KW-0067">ATP-binding</keyword>
<proteinExistence type="predicted"/>
<dbReference type="GO" id="GO:0005524">
    <property type="term" value="F:ATP binding"/>
    <property type="evidence" value="ECO:0007669"/>
    <property type="project" value="UniProtKB-KW"/>
</dbReference>
<dbReference type="InterPro" id="IPR003593">
    <property type="entry name" value="AAA+_ATPase"/>
</dbReference>
<dbReference type="PANTHER" id="PTHR32071">
    <property type="entry name" value="TRANSCRIPTIONAL REGULATORY PROTEIN"/>
    <property type="match status" value="1"/>
</dbReference>
<dbReference type="Proteomes" id="UP000464378">
    <property type="component" value="Chromosome"/>
</dbReference>
<dbReference type="EMBL" id="LR586016">
    <property type="protein sequence ID" value="VIP05615.1"/>
    <property type="molecule type" value="Genomic_DNA"/>
</dbReference>
<keyword evidence="5" id="KW-0804">Transcription</keyword>
<dbReference type="RefSeq" id="WP_162660731.1">
    <property type="nucleotide sequence ID" value="NZ_LR593887.1"/>
</dbReference>
<evidence type="ECO:0000256" key="1">
    <source>
        <dbReference type="ARBA" id="ARBA00022741"/>
    </source>
</evidence>
<dbReference type="InterPro" id="IPR058031">
    <property type="entry name" value="AAA_lid_NorR"/>
</dbReference>
<evidence type="ECO:0000313" key="8">
    <source>
        <dbReference type="EMBL" id="VIP05615.1"/>
    </source>
</evidence>
<keyword evidence="9" id="KW-1185">Reference proteome</keyword>
<keyword evidence="4" id="KW-0238">DNA-binding</keyword>
<dbReference type="PROSITE" id="PS50006">
    <property type="entry name" value="FHA_DOMAIN"/>
    <property type="match status" value="1"/>
</dbReference>
<dbReference type="InterPro" id="IPR002078">
    <property type="entry name" value="Sigma_54_int"/>
</dbReference>
<dbReference type="CDD" id="cd00009">
    <property type="entry name" value="AAA"/>
    <property type="match status" value="1"/>
</dbReference>
<sequence>MRARLTLETGEAKPAILDLNPEQPITLGRSRDNNVLLRDEHASRLHARIYFHETTWRIQDFGLNGTRIDGQRLQQDAPLEHNQEIRIGEIRFRFTLLDATPASGISRLSRTLANTLTERRTVSDSMVALSSTRLELDELTTLCKFMAGAVEKHEPHELIREALQILLIHTGADIVGYLGLESSDPTQKMVLPESAAVDVALSRQLTRRVQREGKPVWLGRDLLDQVKPGESLAAIQDAICLPLKAGSRTLGAIHLIRPRSVFTERAFRFAEVLTSFLAQSLYSLRDRRKLLAENHRLRLKAPQADDLVGDSPLMMKLRYQMDQAASLQTPLLILGEPGTGKQLVARLIHEHSSRADAPLQVTCTAAISPSILMAELVGYRPGAFTGADREYAGAIQRADEGTLFIDEISELPLDLQELLVKFLAGEGIQPLGGGFTLKPDVRLIAASTRNLEVELQEGRLLPELHQRLSDFTLVVPPLREHPDDIPYLTQYFLDQITIECRRTVTLTESAMKHLLRYPWPGNVRQLRAVLANAVLATESDVLDRDAFALGPNTTSTDRPPSLNLAQLQAWAVRQAYRQGGGIAAAAEILGLPEAAVREQLSRSGLITPMTE</sequence>
<dbReference type="InterPro" id="IPR025943">
    <property type="entry name" value="Sigma_54_int_dom_ATP-bd_2"/>
</dbReference>
<dbReference type="GO" id="GO:0003677">
    <property type="term" value="F:DNA binding"/>
    <property type="evidence" value="ECO:0007669"/>
    <property type="project" value="UniProtKB-KW"/>
</dbReference>
<dbReference type="InterPro" id="IPR000253">
    <property type="entry name" value="FHA_dom"/>
</dbReference>
<evidence type="ECO:0000256" key="5">
    <source>
        <dbReference type="ARBA" id="ARBA00023163"/>
    </source>
</evidence>
<evidence type="ECO:0000313" key="9">
    <source>
        <dbReference type="Proteomes" id="UP000464378"/>
    </source>
</evidence>
<dbReference type="PROSITE" id="PS00676">
    <property type="entry name" value="SIGMA54_INTERACT_2"/>
    <property type="match status" value="1"/>
</dbReference>
<organism evidence="8">
    <name type="scientific">Tuwongella immobilis</name>
    <dbReference type="NCBI Taxonomy" id="692036"/>
    <lineage>
        <taxon>Bacteria</taxon>
        <taxon>Pseudomonadati</taxon>
        <taxon>Planctomycetota</taxon>
        <taxon>Planctomycetia</taxon>
        <taxon>Gemmatales</taxon>
        <taxon>Gemmataceae</taxon>
        <taxon>Tuwongella</taxon>
    </lineage>
</organism>
<dbReference type="Pfam" id="PF00498">
    <property type="entry name" value="FHA"/>
    <property type="match status" value="1"/>
</dbReference>
<name>A0A6C2YXY1_9BACT</name>
<dbReference type="Gene3D" id="3.40.50.300">
    <property type="entry name" value="P-loop containing nucleotide triphosphate hydrolases"/>
    <property type="match status" value="1"/>
</dbReference>
<dbReference type="SUPFAM" id="SSF55781">
    <property type="entry name" value="GAF domain-like"/>
    <property type="match status" value="1"/>
</dbReference>
<feature type="domain" description="FHA" evidence="6">
    <location>
        <begin position="25"/>
        <end position="73"/>
    </location>
</feature>
<dbReference type="InterPro" id="IPR008984">
    <property type="entry name" value="SMAD_FHA_dom_sf"/>
</dbReference>
<protein>
    <recommendedName>
        <fullName evidence="10">Sigma-54 factor interaction domain-containing protein</fullName>
    </recommendedName>
</protein>
<feature type="domain" description="Sigma-54 factor interaction" evidence="7">
    <location>
        <begin position="307"/>
        <end position="535"/>
    </location>
</feature>
<dbReference type="Pfam" id="PF25601">
    <property type="entry name" value="AAA_lid_14"/>
    <property type="match status" value="1"/>
</dbReference>
<dbReference type="InterPro" id="IPR027417">
    <property type="entry name" value="P-loop_NTPase"/>
</dbReference>
<dbReference type="SMART" id="SM00240">
    <property type="entry name" value="FHA"/>
    <property type="match status" value="1"/>
</dbReference>
<dbReference type="InterPro" id="IPR029016">
    <property type="entry name" value="GAF-like_dom_sf"/>
</dbReference>
<reference evidence="8" key="1">
    <citation type="submission" date="2019-04" db="EMBL/GenBank/DDBJ databases">
        <authorList>
            <consortium name="Science for Life Laboratories"/>
        </authorList>
    </citation>
    <scope>NUCLEOTIDE SEQUENCE</scope>
    <source>
        <strain evidence="8">MBLW1</strain>
    </source>
</reference>
<dbReference type="SMART" id="SM00382">
    <property type="entry name" value="AAA"/>
    <property type="match status" value="1"/>
</dbReference>
<accession>A0A6C2YXY1</accession>
<dbReference type="PROSITE" id="PS50045">
    <property type="entry name" value="SIGMA54_INTERACT_4"/>
    <property type="match status" value="1"/>
</dbReference>
<dbReference type="PROSITE" id="PS00688">
    <property type="entry name" value="SIGMA54_INTERACT_3"/>
    <property type="match status" value="1"/>
</dbReference>
<dbReference type="Pfam" id="PF13185">
    <property type="entry name" value="GAF_2"/>
    <property type="match status" value="1"/>
</dbReference>
<evidence type="ECO:0000256" key="3">
    <source>
        <dbReference type="ARBA" id="ARBA00023015"/>
    </source>
</evidence>
<dbReference type="SUPFAM" id="SSF52540">
    <property type="entry name" value="P-loop containing nucleoside triphosphate hydrolases"/>
    <property type="match status" value="1"/>
</dbReference>
<dbReference type="InterPro" id="IPR025944">
    <property type="entry name" value="Sigma_54_int_dom_CS"/>
</dbReference>
<dbReference type="GO" id="GO:0006355">
    <property type="term" value="P:regulation of DNA-templated transcription"/>
    <property type="evidence" value="ECO:0007669"/>
    <property type="project" value="InterPro"/>
</dbReference>
<dbReference type="AlphaFoldDB" id="A0A6C2YXY1"/>
<dbReference type="Gene3D" id="3.30.450.40">
    <property type="match status" value="1"/>
</dbReference>
<dbReference type="Gene3D" id="1.10.8.60">
    <property type="match status" value="1"/>
</dbReference>
<evidence type="ECO:0000259" key="7">
    <source>
        <dbReference type="PROSITE" id="PS50045"/>
    </source>
</evidence>
<dbReference type="SUPFAM" id="SSF49879">
    <property type="entry name" value="SMAD/FHA domain"/>
    <property type="match status" value="1"/>
</dbReference>
<gene>
    <name evidence="8" type="ORF">GMBLW1_35780</name>
</gene>
<evidence type="ECO:0000259" key="6">
    <source>
        <dbReference type="PROSITE" id="PS50006"/>
    </source>
</evidence>
<evidence type="ECO:0008006" key="10">
    <source>
        <dbReference type="Google" id="ProtNLM"/>
    </source>
</evidence>
<evidence type="ECO:0000256" key="2">
    <source>
        <dbReference type="ARBA" id="ARBA00022840"/>
    </source>
</evidence>
<dbReference type="EMBL" id="LR593887">
    <property type="protein sequence ID" value="VTS08586.1"/>
    <property type="molecule type" value="Genomic_DNA"/>
</dbReference>
<dbReference type="KEGG" id="tim:GMBLW1_35780"/>